<comment type="similarity">
    <text evidence="5">Belongs to the class-III pyridoxal-phosphate-dependent aminotransferase family.</text>
</comment>
<evidence type="ECO:0000256" key="5">
    <source>
        <dbReference type="RuleBase" id="RU003560"/>
    </source>
</evidence>
<dbReference type="GO" id="GO:0042802">
    <property type="term" value="F:identical protein binding"/>
    <property type="evidence" value="ECO:0007669"/>
    <property type="project" value="TreeGrafter"/>
</dbReference>
<gene>
    <name evidence="6" type="ORF">DFR31_1580</name>
</gene>
<evidence type="ECO:0000256" key="4">
    <source>
        <dbReference type="ARBA" id="ARBA00022898"/>
    </source>
</evidence>
<organism evidence="6 7">
    <name type="scientific">Alkalispirillum mobile</name>
    <dbReference type="NCBI Taxonomy" id="85925"/>
    <lineage>
        <taxon>Bacteria</taxon>
        <taxon>Pseudomonadati</taxon>
        <taxon>Pseudomonadota</taxon>
        <taxon>Gammaproteobacteria</taxon>
        <taxon>Chromatiales</taxon>
        <taxon>Ectothiorhodospiraceae</taxon>
        <taxon>Alkalispirillum</taxon>
    </lineage>
</organism>
<dbReference type="EMBL" id="RCDA01000001">
    <property type="protein sequence ID" value="RLK51636.1"/>
    <property type="molecule type" value="Genomic_DNA"/>
</dbReference>
<keyword evidence="4 5" id="KW-0663">Pyridoxal phosphate</keyword>
<comment type="cofactor">
    <cofactor evidence="1">
        <name>pyridoxal 5'-phosphate</name>
        <dbReference type="ChEBI" id="CHEBI:597326"/>
    </cofactor>
</comment>
<keyword evidence="3 6" id="KW-0808">Transferase</keyword>
<dbReference type="GO" id="GO:0008483">
    <property type="term" value="F:transaminase activity"/>
    <property type="evidence" value="ECO:0007669"/>
    <property type="project" value="UniProtKB-KW"/>
</dbReference>
<dbReference type="CDD" id="cd00610">
    <property type="entry name" value="OAT_like"/>
    <property type="match status" value="1"/>
</dbReference>
<comment type="caution">
    <text evidence="6">The sequence shown here is derived from an EMBL/GenBank/DDBJ whole genome shotgun (WGS) entry which is preliminary data.</text>
</comment>
<dbReference type="Proteomes" id="UP000275461">
    <property type="component" value="Unassembled WGS sequence"/>
</dbReference>
<dbReference type="GO" id="GO:0030170">
    <property type="term" value="F:pyridoxal phosphate binding"/>
    <property type="evidence" value="ECO:0007669"/>
    <property type="project" value="InterPro"/>
</dbReference>
<dbReference type="InterPro" id="IPR005814">
    <property type="entry name" value="Aminotrans_3"/>
</dbReference>
<evidence type="ECO:0000256" key="3">
    <source>
        <dbReference type="ARBA" id="ARBA00022679"/>
    </source>
</evidence>
<dbReference type="PANTHER" id="PTHR11986">
    <property type="entry name" value="AMINOTRANSFERASE CLASS III"/>
    <property type="match status" value="1"/>
</dbReference>
<evidence type="ECO:0000256" key="2">
    <source>
        <dbReference type="ARBA" id="ARBA00022576"/>
    </source>
</evidence>
<dbReference type="OrthoDB" id="9770449at2"/>
<evidence type="ECO:0000256" key="1">
    <source>
        <dbReference type="ARBA" id="ARBA00001933"/>
    </source>
</evidence>
<dbReference type="FunFam" id="3.40.640.10:FF:000004">
    <property type="entry name" value="Acetylornithine aminotransferase"/>
    <property type="match status" value="1"/>
</dbReference>
<dbReference type="PIRSF" id="PIRSF000521">
    <property type="entry name" value="Transaminase_4ab_Lys_Orn"/>
    <property type="match status" value="1"/>
</dbReference>
<dbReference type="AlphaFoldDB" id="A0A498CAQ0"/>
<proteinExistence type="inferred from homology"/>
<accession>A0A498CAQ0</accession>
<dbReference type="SUPFAM" id="SSF53383">
    <property type="entry name" value="PLP-dependent transferases"/>
    <property type="match status" value="1"/>
</dbReference>
<protein>
    <submittedName>
        <fullName evidence="6">4-aminobutyrate aminotransferase/(S)-3-amino-2-methylpropionate transaminase</fullName>
    </submittedName>
</protein>
<evidence type="ECO:0000313" key="7">
    <source>
        <dbReference type="Proteomes" id="UP000275461"/>
    </source>
</evidence>
<dbReference type="Gene3D" id="3.40.640.10">
    <property type="entry name" value="Type I PLP-dependent aspartate aminotransferase-like (Major domain)"/>
    <property type="match status" value="1"/>
</dbReference>
<keyword evidence="7" id="KW-1185">Reference proteome</keyword>
<sequence>MKPHRNPLPDGNSAIEAPSTAQLEAYPGLPRFTKGQGCWLFDADGHRYFDATAGSGALNLGHNHPQVVEAAIAQTRNLIHTGSIFHSDARDRFVARLGEFSPFSPCTVLTCVAGTEAVEAALKVARAYTGRTPVISFSYAYHGKSTGGLSVTWRQALRKYSPQAADAVQVAPYPLHHDPAAPMGETEACLDELSTIIGNMARAGAPPAALILEPVASSEGVIPAGNAFLQGVQQLARNAGALLIFDELWTGMGRCGVPFYGGQAGLEPDLILVGKSVANGFPISAVLGSQEILASLPAGLHTATFAGHPVGCAAGSAVIDLMQTTQPWVSASDQGEALWQGLKTLQGEMAFITGLRGEGLLLGFDCVDETGRPSPEKARTFAGHAQEKGLLLAYGGRQGNTVKVTPPLTMDDSEREFLMTTLDTVAKGLS</sequence>
<dbReference type="InterPro" id="IPR015424">
    <property type="entry name" value="PyrdxlP-dep_Trfase"/>
</dbReference>
<dbReference type="InterPro" id="IPR015421">
    <property type="entry name" value="PyrdxlP-dep_Trfase_major"/>
</dbReference>
<keyword evidence="2 6" id="KW-0032">Aminotransferase</keyword>
<dbReference type="InterPro" id="IPR015422">
    <property type="entry name" value="PyrdxlP-dep_Trfase_small"/>
</dbReference>
<evidence type="ECO:0000313" key="6">
    <source>
        <dbReference type="EMBL" id="RLK51636.1"/>
    </source>
</evidence>
<dbReference type="Gene3D" id="3.90.1150.10">
    <property type="entry name" value="Aspartate Aminotransferase, domain 1"/>
    <property type="match status" value="1"/>
</dbReference>
<dbReference type="Pfam" id="PF00202">
    <property type="entry name" value="Aminotran_3"/>
    <property type="match status" value="1"/>
</dbReference>
<dbReference type="RefSeq" id="WP_121442032.1">
    <property type="nucleotide sequence ID" value="NZ_RCDA01000001.1"/>
</dbReference>
<name>A0A498CAQ0_9GAMM</name>
<dbReference type="InterPro" id="IPR050103">
    <property type="entry name" value="Class-III_PLP-dep_AT"/>
</dbReference>
<reference evidence="6 7" key="1">
    <citation type="submission" date="2018-10" db="EMBL/GenBank/DDBJ databases">
        <title>Genomic Encyclopedia of Type Strains, Phase IV (KMG-IV): sequencing the most valuable type-strain genomes for metagenomic binning, comparative biology and taxonomic classification.</title>
        <authorList>
            <person name="Goeker M."/>
        </authorList>
    </citation>
    <scope>NUCLEOTIDE SEQUENCE [LARGE SCALE GENOMIC DNA]</scope>
    <source>
        <strain evidence="6 7">DSM 12769</strain>
    </source>
</reference>
<dbReference type="PANTHER" id="PTHR11986:SF79">
    <property type="entry name" value="ACETYLORNITHINE AMINOTRANSFERASE, MITOCHONDRIAL"/>
    <property type="match status" value="1"/>
</dbReference>